<evidence type="ECO:0000313" key="2">
    <source>
        <dbReference type="Proteomes" id="UP000318336"/>
    </source>
</evidence>
<name>A0A542XBH6_9MICO</name>
<comment type="caution">
    <text evidence="1">The sequence shown here is derived from an EMBL/GenBank/DDBJ whole genome shotgun (WGS) entry which is preliminary data.</text>
</comment>
<protein>
    <submittedName>
        <fullName evidence="1">Uncharacterized protein</fullName>
    </submittedName>
</protein>
<organism evidence="1 2">
    <name type="scientific">Barrientosiimonas humi</name>
    <dbReference type="NCBI Taxonomy" id="999931"/>
    <lineage>
        <taxon>Bacteria</taxon>
        <taxon>Bacillati</taxon>
        <taxon>Actinomycetota</taxon>
        <taxon>Actinomycetes</taxon>
        <taxon>Micrococcales</taxon>
        <taxon>Dermacoccaceae</taxon>
        <taxon>Barrientosiimonas</taxon>
    </lineage>
</organism>
<proteinExistence type="predicted"/>
<dbReference type="EMBL" id="VFOK01000001">
    <property type="protein sequence ID" value="TQL33192.1"/>
    <property type="molecule type" value="Genomic_DNA"/>
</dbReference>
<gene>
    <name evidence="1" type="ORF">FB554_1328</name>
</gene>
<accession>A0A542XBH6</accession>
<sequence>MTSRAITEDVKHVMFGVTVLNNDNFERADVTFTSK</sequence>
<evidence type="ECO:0000313" key="1">
    <source>
        <dbReference type="EMBL" id="TQL33192.1"/>
    </source>
</evidence>
<dbReference type="AlphaFoldDB" id="A0A542XBH6"/>
<dbReference type="Proteomes" id="UP000318336">
    <property type="component" value="Unassembled WGS sequence"/>
</dbReference>
<keyword evidence="2" id="KW-1185">Reference proteome</keyword>
<reference evidence="1 2" key="1">
    <citation type="submission" date="2019-06" db="EMBL/GenBank/DDBJ databases">
        <title>Sequencing the genomes of 1000 actinobacteria strains.</title>
        <authorList>
            <person name="Klenk H.-P."/>
        </authorList>
    </citation>
    <scope>NUCLEOTIDE SEQUENCE [LARGE SCALE GENOMIC DNA]</scope>
    <source>
        <strain evidence="1 2">DSM 24617</strain>
    </source>
</reference>